<keyword evidence="1" id="KW-0472">Membrane</keyword>
<reference evidence="2 3" key="1">
    <citation type="submission" date="2018-09" db="EMBL/GenBank/DDBJ databases">
        <title>Genomic investigation of the strawberry pathogen Phytophthora fragariae indicates pathogenicity is determined by transcriptional variation in three key races.</title>
        <authorList>
            <person name="Adams T.M."/>
            <person name="Armitage A.D."/>
            <person name="Sobczyk M.K."/>
            <person name="Bates H.J."/>
            <person name="Dunwell J.M."/>
            <person name="Nellist C.F."/>
            <person name="Harrison R.J."/>
        </authorList>
    </citation>
    <scope>NUCLEOTIDE SEQUENCE [LARGE SCALE GENOMIC DNA]</scope>
    <source>
        <strain evidence="2 3">SCRP249</strain>
    </source>
</reference>
<evidence type="ECO:0000256" key="1">
    <source>
        <dbReference type="SAM" id="Phobius"/>
    </source>
</evidence>
<keyword evidence="1" id="KW-1133">Transmembrane helix</keyword>
<accession>A0A6A3HXB3</accession>
<organism evidence="2 3">
    <name type="scientific">Phytophthora rubi</name>
    <dbReference type="NCBI Taxonomy" id="129364"/>
    <lineage>
        <taxon>Eukaryota</taxon>
        <taxon>Sar</taxon>
        <taxon>Stramenopiles</taxon>
        <taxon>Oomycota</taxon>
        <taxon>Peronosporomycetes</taxon>
        <taxon>Peronosporales</taxon>
        <taxon>Peronosporaceae</taxon>
        <taxon>Phytophthora</taxon>
    </lineage>
</organism>
<gene>
    <name evidence="2" type="ORF">PR001_g26319</name>
</gene>
<name>A0A6A3HXB3_9STRA</name>
<keyword evidence="1" id="KW-0812">Transmembrane</keyword>
<evidence type="ECO:0008006" key="4">
    <source>
        <dbReference type="Google" id="ProtNLM"/>
    </source>
</evidence>
<protein>
    <recommendedName>
        <fullName evidence="4">ABC-2 type transporter domain-containing protein</fullName>
    </recommendedName>
</protein>
<feature type="transmembrane region" description="Helical" evidence="1">
    <location>
        <begin position="66"/>
        <end position="87"/>
    </location>
</feature>
<dbReference type="AlphaFoldDB" id="A0A6A3HXB3"/>
<proteinExistence type="predicted"/>
<evidence type="ECO:0000313" key="3">
    <source>
        <dbReference type="Proteomes" id="UP000429607"/>
    </source>
</evidence>
<sequence>MFMLCEGFMVPRDSIPDYWLWGYYLAFHSYSFESFVFKQFENETSDAARGILTKYGMENVDVTRDMLLLIVYIVGFQAIFAFILNWANWAARESSPVVHLAIHRHIMCKYMNRR</sequence>
<dbReference type="EMBL" id="QXFV01003854">
    <property type="protein sequence ID" value="KAE8973405.1"/>
    <property type="molecule type" value="Genomic_DNA"/>
</dbReference>
<comment type="caution">
    <text evidence="2">The sequence shown here is derived from an EMBL/GenBank/DDBJ whole genome shotgun (WGS) entry which is preliminary data.</text>
</comment>
<dbReference type="Proteomes" id="UP000429607">
    <property type="component" value="Unassembled WGS sequence"/>
</dbReference>
<evidence type="ECO:0000313" key="2">
    <source>
        <dbReference type="EMBL" id="KAE8973405.1"/>
    </source>
</evidence>